<organism evidence="1 2">
    <name type="scientific">Nibrella viscosa</name>
    <dbReference type="NCBI Taxonomy" id="1084524"/>
    <lineage>
        <taxon>Bacteria</taxon>
        <taxon>Pseudomonadati</taxon>
        <taxon>Bacteroidota</taxon>
        <taxon>Cytophagia</taxon>
        <taxon>Cytophagales</taxon>
        <taxon>Spirosomataceae</taxon>
        <taxon>Nibrella</taxon>
    </lineage>
</organism>
<evidence type="ECO:0000313" key="1">
    <source>
        <dbReference type="EMBL" id="GAA4416734.1"/>
    </source>
</evidence>
<protein>
    <submittedName>
        <fullName evidence="1">Uncharacterized protein</fullName>
    </submittedName>
</protein>
<keyword evidence="2" id="KW-1185">Reference proteome</keyword>
<evidence type="ECO:0000313" key="2">
    <source>
        <dbReference type="Proteomes" id="UP001500936"/>
    </source>
</evidence>
<dbReference type="RefSeq" id="WP_345270636.1">
    <property type="nucleotide sequence ID" value="NZ_BAABHB010000014.1"/>
</dbReference>
<accession>A0ABP8KW51</accession>
<dbReference type="EMBL" id="BAABHB010000014">
    <property type="protein sequence ID" value="GAA4416734.1"/>
    <property type="molecule type" value="Genomic_DNA"/>
</dbReference>
<dbReference type="Proteomes" id="UP001500936">
    <property type="component" value="Unassembled WGS sequence"/>
</dbReference>
<sequence>MGLEIRNGRPYYYRKVRRDGKVTSEYVGSGTTAEYAALLDERDYYDREEQRQQDRQQREADRTADLELLNLERTLNELFTAVAVASGYHKVKRQWRKKRQK</sequence>
<name>A0ABP8KW51_9BACT</name>
<comment type="caution">
    <text evidence="1">The sequence shown here is derived from an EMBL/GenBank/DDBJ whole genome shotgun (WGS) entry which is preliminary data.</text>
</comment>
<reference evidence="2" key="1">
    <citation type="journal article" date="2019" name="Int. J. Syst. Evol. Microbiol.">
        <title>The Global Catalogue of Microorganisms (GCM) 10K type strain sequencing project: providing services to taxonomists for standard genome sequencing and annotation.</title>
        <authorList>
            <consortium name="The Broad Institute Genomics Platform"/>
            <consortium name="The Broad Institute Genome Sequencing Center for Infectious Disease"/>
            <person name="Wu L."/>
            <person name="Ma J."/>
        </authorList>
    </citation>
    <scope>NUCLEOTIDE SEQUENCE [LARGE SCALE GENOMIC DNA]</scope>
    <source>
        <strain evidence="2">JCM 17925</strain>
    </source>
</reference>
<proteinExistence type="predicted"/>
<gene>
    <name evidence="1" type="ORF">GCM10023187_48450</name>
</gene>